<evidence type="ECO:0000256" key="2">
    <source>
        <dbReference type="ARBA" id="ARBA00023015"/>
    </source>
</evidence>
<dbReference type="PATRIC" id="fig|1613.112.peg.1737"/>
<dbReference type="FunFam" id="1.10.10.10:FF:000001">
    <property type="entry name" value="LysR family transcriptional regulator"/>
    <property type="match status" value="1"/>
</dbReference>
<dbReference type="InterPro" id="IPR000847">
    <property type="entry name" value="LysR_HTH_N"/>
</dbReference>
<comment type="similarity">
    <text evidence="1">Belongs to the LysR transcriptional regulatory family.</text>
</comment>
<dbReference type="SUPFAM" id="SSF46785">
    <property type="entry name" value="Winged helix' DNA-binding domain"/>
    <property type="match status" value="1"/>
</dbReference>
<dbReference type="InterPro" id="IPR036388">
    <property type="entry name" value="WH-like_DNA-bd_sf"/>
</dbReference>
<dbReference type="GO" id="GO:0032993">
    <property type="term" value="C:protein-DNA complex"/>
    <property type="evidence" value="ECO:0007669"/>
    <property type="project" value="TreeGrafter"/>
</dbReference>
<dbReference type="PROSITE" id="PS50931">
    <property type="entry name" value="HTH_LYSR"/>
    <property type="match status" value="1"/>
</dbReference>
<dbReference type="GO" id="GO:0003700">
    <property type="term" value="F:DNA-binding transcription factor activity"/>
    <property type="evidence" value="ECO:0007669"/>
    <property type="project" value="InterPro"/>
</dbReference>
<keyword evidence="4" id="KW-0804">Transcription</keyword>
<evidence type="ECO:0000313" key="7">
    <source>
        <dbReference type="Proteomes" id="UP000094714"/>
    </source>
</evidence>
<sequence length="305" mass="35021">MRVKGGSKMNVDQMRLFLEVVSLGSFQQAAEHNYISQRAVSQQMKKLEDQLGAPLFIREHNHIRLTAAGEYFRQRCETIVTMIEDMTGKVKNLKFATSKKLHAGYFSPFDAMLLRDQLLKLPQDTNFTLTEEGVEHLVTDVLLGNLDCAMVMDDYGFQQDFARLGLATTTLHEDTMVIGVGDRLNLADKVWLKDIQDLPVLYYSSENSTYLKESFLASLDHGMRTFDVQRAHSYEQMQMLVSMGEAIAFYPQKLIARLANPTEPIRYLIPEDYQARHFTFKLMYNQTNPNESLKELLKQVKRSGN</sequence>
<evidence type="ECO:0000313" key="6">
    <source>
        <dbReference type="EMBL" id="AOR75101.1"/>
    </source>
</evidence>
<dbReference type="Pfam" id="PF00126">
    <property type="entry name" value="HTH_1"/>
    <property type="match status" value="1"/>
</dbReference>
<dbReference type="SUPFAM" id="SSF53850">
    <property type="entry name" value="Periplasmic binding protein-like II"/>
    <property type="match status" value="1"/>
</dbReference>
<dbReference type="GO" id="GO:0003677">
    <property type="term" value="F:DNA binding"/>
    <property type="evidence" value="ECO:0007669"/>
    <property type="project" value="UniProtKB-KW"/>
</dbReference>
<dbReference type="PANTHER" id="PTHR30346">
    <property type="entry name" value="TRANSCRIPTIONAL DUAL REGULATOR HCAR-RELATED"/>
    <property type="match status" value="1"/>
</dbReference>
<dbReference type="Proteomes" id="UP000094714">
    <property type="component" value="Chromosome"/>
</dbReference>
<evidence type="ECO:0000259" key="5">
    <source>
        <dbReference type="PROSITE" id="PS50931"/>
    </source>
</evidence>
<dbReference type="AlphaFoldDB" id="A0A1D7ZZ38"/>
<dbReference type="Gene3D" id="3.40.190.10">
    <property type="entry name" value="Periplasmic binding protein-like II"/>
    <property type="match status" value="2"/>
</dbReference>
<keyword evidence="2" id="KW-0805">Transcription regulation</keyword>
<feature type="domain" description="HTH lysR-type" evidence="5">
    <location>
        <begin position="9"/>
        <end position="66"/>
    </location>
</feature>
<dbReference type="PANTHER" id="PTHR30346:SF0">
    <property type="entry name" value="HCA OPERON TRANSCRIPTIONAL ACTIVATOR HCAR"/>
    <property type="match status" value="1"/>
</dbReference>
<proteinExistence type="inferred from homology"/>
<dbReference type="EMBL" id="CP017151">
    <property type="protein sequence ID" value="AOR75101.1"/>
    <property type="molecule type" value="Genomic_DNA"/>
</dbReference>
<protein>
    <recommendedName>
        <fullName evidence="5">HTH lysR-type domain-containing protein</fullName>
    </recommendedName>
</protein>
<dbReference type="InterPro" id="IPR036390">
    <property type="entry name" value="WH_DNA-bd_sf"/>
</dbReference>
<keyword evidence="3" id="KW-0238">DNA-binding</keyword>
<accession>A0A1D7ZZ38</accession>
<gene>
    <name evidence="6" type="ORF">LACFE_CDS1657</name>
</gene>
<name>A0A1D7ZZ38_LIMFE</name>
<dbReference type="Pfam" id="PF03466">
    <property type="entry name" value="LysR_substrate"/>
    <property type="match status" value="1"/>
</dbReference>
<evidence type="ECO:0000256" key="3">
    <source>
        <dbReference type="ARBA" id="ARBA00023125"/>
    </source>
</evidence>
<reference evidence="6 7" key="1">
    <citation type="submission" date="2016-09" db="EMBL/GenBank/DDBJ databases">
        <title>Genome Sequence of the Lactobacillus fermentum strain NCC2970 (CNCM I-5068).</title>
        <authorList>
            <person name="Barretto C."/>
            <person name="Ngom-Bru C."/>
            <person name="Genevaz A."/>
            <person name="Fournier C."/>
            <person name="Moine D."/>
            <person name="Kassam M."/>
            <person name="Iltis A."/>
            <person name="Sagory-Zalkind P."/>
            <person name="Faucherand G."/>
            <person name="Descombes P."/>
            <person name="Duboux S."/>
        </authorList>
    </citation>
    <scope>NUCLEOTIDE SEQUENCE [LARGE SCALE GENOMIC DNA]</scope>
    <source>
        <strain evidence="6 7">NCC2970</strain>
    </source>
</reference>
<evidence type="ECO:0000256" key="1">
    <source>
        <dbReference type="ARBA" id="ARBA00009437"/>
    </source>
</evidence>
<evidence type="ECO:0000256" key="4">
    <source>
        <dbReference type="ARBA" id="ARBA00023163"/>
    </source>
</evidence>
<dbReference type="Gene3D" id="1.10.10.10">
    <property type="entry name" value="Winged helix-like DNA-binding domain superfamily/Winged helix DNA-binding domain"/>
    <property type="match status" value="1"/>
</dbReference>
<dbReference type="PRINTS" id="PR00039">
    <property type="entry name" value="HTHLYSR"/>
</dbReference>
<organism evidence="6 7">
    <name type="scientific">Limosilactobacillus fermentum</name>
    <name type="common">Lactobacillus fermentum</name>
    <dbReference type="NCBI Taxonomy" id="1613"/>
    <lineage>
        <taxon>Bacteria</taxon>
        <taxon>Bacillati</taxon>
        <taxon>Bacillota</taxon>
        <taxon>Bacilli</taxon>
        <taxon>Lactobacillales</taxon>
        <taxon>Lactobacillaceae</taxon>
        <taxon>Limosilactobacillus</taxon>
    </lineage>
</organism>
<dbReference type="InterPro" id="IPR005119">
    <property type="entry name" value="LysR_subst-bd"/>
</dbReference>